<evidence type="ECO:0000256" key="1">
    <source>
        <dbReference type="ARBA" id="ARBA00022741"/>
    </source>
</evidence>
<evidence type="ECO:0000256" key="2">
    <source>
        <dbReference type="ARBA" id="ARBA00022801"/>
    </source>
</evidence>
<keyword evidence="8" id="KW-1185">Reference proteome</keyword>
<dbReference type="Pfam" id="PF00271">
    <property type="entry name" value="Helicase_C"/>
    <property type="match status" value="1"/>
</dbReference>
<dbReference type="GO" id="GO:0005524">
    <property type="term" value="F:ATP binding"/>
    <property type="evidence" value="ECO:0007669"/>
    <property type="project" value="UniProtKB-UniRule"/>
</dbReference>
<name>A0A5N5H8J3_9ROSA</name>
<dbReference type="GO" id="GO:0016787">
    <property type="term" value="F:hydrolase activity"/>
    <property type="evidence" value="ECO:0007669"/>
    <property type="project" value="UniProtKB-KW"/>
</dbReference>
<evidence type="ECO:0000259" key="6">
    <source>
        <dbReference type="Pfam" id="PF00271"/>
    </source>
</evidence>
<reference evidence="8" key="2">
    <citation type="submission" date="2019-10" db="EMBL/GenBank/DDBJ databases">
        <title>A de novo genome assembly of a pear dwarfing rootstock.</title>
        <authorList>
            <person name="Wang F."/>
            <person name="Wang J."/>
            <person name="Li S."/>
            <person name="Zhang Y."/>
            <person name="Fang M."/>
            <person name="Ma L."/>
            <person name="Zhao Y."/>
            <person name="Jiang S."/>
        </authorList>
    </citation>
    <scope>NUCLEOTIDE SEQUENCE [LARGE SCALE GENOMIC DNA]</scope>
</reference>
<comment type="domain">
    <text evidence="5">The Q motif is unique to and characteristic of the DEAD box family of RNA helicases and controls ATP binding and hydrolysis.</text>
</comment>
<dbReference type="GO" id="GO:0003724">
    <property type="term" value="F:RNA helicase activity"/>
    <property type="evidence" value="ECO:0007669"/>
    <property type="project" value="UniProtKB-EC"/>
</dbReference>
<dbReference type="Gene3D" id="3.40.50.300">
    <property type="entry name" value="P-loop containing nucleotide triphosphate hydrolases"/>
    <property type="match status" value="1"/>
</dbReference>
<comment type="caution">
    <text evidence="7">The sequence shown here is derived from an EMBL/GenBank/DDBJ whole genome shotgun (WGS) entry which is preliminary data.</text>
</comment>
<comment type="similarity">
    <text evidence="5">Belongs to the DEAD box helicase family.</text>
</comment>
<dbReference type="SUPFAM" id="SSF52540">
    <property type="entry name" value="P-loop containing nucleoside triphosphate hydrolases"/>
    <property type="match status" value="1"/>
</dbReference>
<dbReference type="OrthoDB" id="1740672at2759"/>
<organism evidence="7 8">
    <name type="scientific">Pyrus ussuriensis x Pyrus communis</name>
    <dbReference type="NCBI Taxonomy" id="2448454"/>
    <lineage>
        <taxon>Eukaryota</taxon>
        <taxon>Viridiplantae</taxon>
        <taxon>Streptophyta</taxon>
        <taxon>Embryophyta</taxon>
        <taxon>Tracheophyta</taxon>
        <taxon>Spermatophyta</taxon>
        <taxon>Magnoliopsida</taxon>
        <taxon>eudicotyledons</taxon>
        <taxon>Gunneridae</taxon>
        <taxon>Pentapetalae</taxon>
        <taxon>rosids</taxon>
        <taxon>fabids</taxon>
        <taxon>Rosales</taxon>
        <taxon>Rosaceae</taxon>
        <taxon>Amygdaloideae</taxon>
        <taxon>Maleae</taxon>
        <taxon>Pyrus</taxon>
    </lineage>
</organism>
<dbReference type="EMBL" id="SMOL01000160">
    <property type="protein sequence ID" value="KAB2623948.1"/>
    <property type="molecule type" value="Genomic_DNA"/>
</dbReference>
<dbReference type="Proteomes" id="UP000327157">
    <property type="component" value="Chromosome 16"/>
</dbReference>
<keyword evidence="5 7" id="KW-0347">Helicase</keyword>
<dbReference type="AlphaFoldDB" id="A0A5N5H8J3"/>
<keyword evidence="1 5" id="KW-0547">Nucleotide-binding</keyword>
<keyword evidence="2 5" id="KW-0378">Hydrolase</keyword>
<gene>
    <name evidence="7" type="ORF">D8674_015608</name>
</gene>
<evidence type="ECO:0000313" key="7">
    <source>
        <dbReference type="EMBL" id="KAB2623948.1"/>
    </source>
</evidence>
<reference evidence="7 8" key="1">
    <citation type="submission" date="2019-09" db="EMBL/GenBank/DDBJ databases">
        <authorList>
            <person name="Ou C."/>
        </authorList>
    </citation>
    <scope>NUCLEOTIDE SEQUENCE [LARGE SCALE GENOMIC DNA]</scope>
    <source>
        <strain evidence="7">S2</strain>
        <tissue evidence="7">Leaf</tissue>
    </source>
</reference>
<sequence length="144" mass="15945">MASEFESRQSDNGYGDWLFSSSVSRGLGGEHGGGDSDENGRFGVAFESLENRVWVVVGVTCEEGAVVVKNVYEAFKNLRPGIPLKCLHGKMKQEGRMGTYSQFSEKHCALFSTDVASRGLDFNKAVDWVVISIDRLLGFRRKRS</sequence>
<dbReference type="InterPro" id="IPR001650">
    <property type="entry name" value="Helicase_C-like"/>
</dbReference>
<dbReference type="GO" id="GO:0003723">
    <property type="term" value="F:RNA binding"/>
    <property type="evidence" value="ECO:0007669"/>
    <property type="project" value="UniProtKB-UniRule"/>
</dbReference>
<keyword evidence="3 5" id="KW-0067">ATP-binding</keyword>
<dbReference type="PANTHER" id="PTHR24031">
    <property type="entry name" value="RNA HELICASE"/>
    <property type="match status" value="1"/>
</dbReference>
<evidence type="ECO:0000256" key="5">
    <source>
        <dbReference type="RuleBase" id="RU365068"/>
    </source>
</evidence>
<proteinExistence type="inferred from homology"/>
<evidence type="ECO:0000313" key="8">
    <source>
        <dbReference type="Proteomes" id="UP000327157"/>
    </source>
</evidence>
<accession>A0A5N5H8J3</accession>
<protein>
    <recommendedName>
        <fullName evidence="5">ATP-dependent RNA helicase</fullName>
        <ecNumber evidence="5">3.6.4.13</ecNumber>
    </recommendedName>
</protein>
<comment type="function">
    <text evidence="5">RNA helicase.</text>
</comment>
<dbReference type="EC" id="3.6.4.13" evidence="5"/>
<comment type="catalytic activity">
    <reaction evidence="5">
        <text>ATP + H2O = ADP + phosphate + H(+)</text>
        <dbReference type="Rhea" id="RHEA:13065"/>
        <dbReference type="ChEBI" id="CHEBI:15377"/>
        <dbReference type="ChEBI" id="CHEBI:15378"/>
        <dbReference type="ChEBI" id="CHEBI:30616"/>
        <dbReference type="ChEBI" id="CHEBI:43474"/>
        <dbReference type="ChEBI" id="CHEBI:456216"/>
        <dbReference type="EC" id="3.6.4.13"/>
    </reaction>
</comment>
<dbReference type="InterPro" id="IPR027417">
    <property type="entry name" value="P-loop_NTPase"/>
</dbReference>
<evidence type="ECO:0000256" key="3">
    <source>
        <dbReference type="ARBA" id="ARBA00022840"/>
    </source>
</evidence>
<reference evidence="7 8" key="3">
    <citation type="submission" date="2019-11" db="EMBL/GenBank/DDBJ databases">
        <title>A de novo genome assembly of a pear dwarfing rootstock.</title>
        <authorList>
            <person name="Wang F."/>
            <person name="Wang J."/>
            <person name="Li S."/>
            <person name="Zhang Y."/>
            <person name="Fang M."/>
            <person name="Ma L."/>
            <person name="Zhao Y."/>
            <person name="Jiang S."/>
        </authorList>
    </citation>
    <scope>NUCLEOTIDE SEQUENCE [LARGE SCALE GENOMIC DNA]</scope>
    <source>
        <strain evidence="7">S2</strain>
        <tissue evidence="7">Leaf</tissue>
    </source>
</reference>
<feature type="domain" description="Helicase C-terminal" evidence="6">
    <location>
        <begin position="72"/>
        <end position="131"/>
    </location>
</feature>
<keyword evidence="4 5" id="KW-0694">RNA-binding</keyword>
<evidence type="ECO:0000256" key="4">
    <source>
        <dbReference type="ARBA" id="ARBA00022884"/>
    </source>
</evidence>